<evidence type="ECO:0000313" key="1">
    <source>
        <dbReference type="EMBL" id="KAF2657443.1"/>
    </source>
</evidence>
<dbReference type="Proteomes" id="UP000799324">
    <property type="component" value="Unassembled WGS sequence"/>
</dbReference>
<dbReference type="EMBL" id="MU004325">
    <property type="protein sequence ID" value="KAF2657443.1"/>
    <property type="molecule type" value="Genomic_DNA"/>
</dbReference>
<keyword evidence="2" id="KW-1185">Reference proteome</keyword>
<sequence>MANTAHNLQRAEEMDTANQDPIQVPPFRFLDLPYDFRRIVYEQTCQKILRPTLSNNFWIFYEDLQPNIALWQTCRLISDEASAATRTLRHVQPPVIVVHMDSSMCTRSRGSPLFDLLPVIQLAVGFDSQYTRINQSKSQPASNDVRKATIEVPLKHYFRSTWFYCRSNEACMLHVGHPFPTERQKSRFKHFIRLLVMQLRRAPALGIRVLVENITASAFDGRKLYFRIEECVHPTIESDLRPKPHRRFDYDVTMILATEDQLALVRNLQSKEKACQNLQWEVATPAEKAILERAQRS</sequence>
<dbReference type="AlphaFoldDB" id="A0A6A6TEX0"/>
<organism evidence="1 2">
    <name type="scientific">Lophiostoma macrostomum CBS 122681</name>
    <dbReference type="NCBI Taxonomy" id="1314788"/>
    <lineage>
        <taxon>Eukaryota</taxon>
        <taxon>Fungi</taxon>
        <taxon>Dikarya</taxon>
        <taxon>Ascomycota</taxon>
        <taxon>Pezizomycotina</taxon>
        <taxon>Dothideomycetes</taxon>
        <taxon>Pleosporomycetidae</taxon>
        <taxon>Pleosporales</taxon>
        <taxon>Lophiostomataceae</taxon>
        <taxon>Lophiostoma</taxon>
    </lineage>
</organism>
<gene>
    <name evidence="1" type="ORF">K491DRAFT_327458</name>
</gene>
<dbReference type="OrthoDB" id="5314997at2759"/>
<reference evidence="1" key="1">
    <citation type="journal article" date="2020" name="Stud. Mycol.">
        <title>101 Dothideomycetes genomes: a test case for predicting lifestyles and emergence of pathogens.</title>
        <authorList>
            <person name="Haridas S."/>
            <person name="Albert R."/>
            <person name="Binder M."/>
            <person name="Bloem J."/>
            <person name="Labutti K."/>
            <person name="Salamov A."/>
            <person name="Andreopoulos B."/>
            <person name="Baker S."/>
            <person name="Barry K."/>
            <person name="Bills G."/>
            <person name="Bluhm B."/>
            <person name="Cannon C."/>
            <person name="Castanera R."/>
            <person name="Culley D."/>
            <person name="Daum C."/>
            <person name="Ezra D."/>
            <person name="Gonzalez J."/>
            <person name="Henrissat B."/>
            <person name="Kuo A."/>
            <person name="Liang C."/>
            <person name="Lipzen A."/>
            <person name="Lutzoni F."/>
            <person name="Magnuson J."/>
            <person name="Mondo S."/>
            <person name="Nolan M."/>
            <person name="Ohm R."/>
            <person name="Pangilinan J."/>
            <person name="Park H.-J."/>
            <person name="Ramirez L."/>
            <person name="Alfaro M."/>
            <person name="Sun H."/>
            <person name="Tritt A."/>
            <person name="Yoshinaga Y."/>
            <person name="Zwiers L.-H."/>
            <person name="Turgeon B."/>
            <person name="Goodwin S."/>
            <person name="Spatafora J."/>
            <person name="Crous P."/>
            <person name="Grigoriev I."/>
        </authorList>
    </citation>
    <scope>NUCLEOTIDE SEQUENCE</scope>
    <source>
        <strain evidence="1">CBS 122681</strain>
    </source>
</reference>
<evidence type="ECO:0000313" key="2">
    <source>
        <dbReference type="Proteomes" id="UP000799324"/>
    </source>
</evidence>
<name>A0A6A6TEX0_9PLEO</name>
<accession>A0A6A6TEX0</accession>
<protein>
    <submittedName>
        <fullName evidence="1">Uncharacterized protein</fullName>
    </submittedName>
</protein>
<proteinExistence type="predicted"/>